<dbReference type="STRING" id="86630.A0A367K6U2"/>
<dbReference type="GO" id="GO:0003677">
    <property type="term" value="F:DNA binding"/>
    <property type="evidence" value="ECO:0007669"/>
    <property type="project" value="UniProtKB-UniRule"/>
</dbReference>
<dbReference type="InterPro" id="IPR008422">
    <property type="entry name" value="KN_HD"/>
</dbReference>
<comment type="subcellular location">
    <subcellularLocation>
        <location evidence="1 8">Nucleus</location>
    </subcellularLocation>
</comment>
<evidence type="ECO:0000313" key="11">
    <source>
        <dbReference type="EMBL" id="RCH97943.1"/>
    </source>
</evidence>
<dbReference type="SMART" id="SM00389">
    <property type="entry name" value="HOX"/>
    <property type="match status" value="1"/>
</dbReference>
<dbReference type="Pfam" id="PF05920">
    <property type="entry name" value="Homeobox_KN"/>
    <property type="match status" value="1"/>
</dbReference>
<dbReference type="Gene3D" id="1.10.10.60">
    <property type="entry name" value="Homeodomain-like"/>
    <property type="match status" value="1"/>
</dbReference>
<feature type="DNA-binding region" description="Homeobox" evidence="8">
    <location>
        <begin position="156"/>
        <end position="218"/>
    </location>
</feature>
<keyword evidence="3 8" id="KW-0238">DNA-binding</keyword>
<keyword evidence="2" id="KW-0805">Transcription regulation</keyword>
<name>A0A367K6U2_RHIAZ</name>
<dbReference type="InterPro" id="IPR050224">
    <property type="entry name" value="TALE_homeobox"/>
</dbReference>
<dbReference type="OrthoDB" id="10056939at2759"/>
<dbReference type="PROSITE" id="PS50071">
    <property type="entry name" value="HOMEOBOX_2"/>
    <property type="match status" value="1"/>
</dbReference>
<keyword evidence="5" id="KW-0804">Transcription</keyword>
<dbReference type="PANTHER" id="PTHR11850">
    <property type="entry name" value="HOMEOBOX PROTEIN TRANSCRIPTION FACTORS"/>
    <property type="match status" value="1"/>
</dbReference>
<accession>A0A367K6U2</accession>
<dbReference type="GO" id="GO:0006355">
    <property type="term" value="P:regulation of DNA-templated transcription"/>
    <property type="evidence" value="ECO:0007669"/>
    <property type="project" value="InterPro"/>
</dbReference>
<evidence type="ECO:0000256" key="3">
    <source>
        <dbReference type="ARBA" id="ARBA00023125"/>
    </source>
</evidence>
<proteinExistence type="inferred from homology"/>
<dbReference type="Proteomes" id="UP000252139">
    <property type="component" value="Unassembled WGS sequence"/>
</dbReference>
<dbReference type="GO" id="GO:0005634">
    <property type="term" value="C:nucleus"/>
    <property type="evidence" value="ECO:0007669"/>
    <property type="project" value="UniProtKB-SubCell"/>
</dbReference>
<evidence type="ECO:0000256" key="1">
    <source>
        <dbReference type="ARBA" id="ARBA00004123"/>
    </source>
</evidence>
<dbReference type="CDD" id="cd00086">
    <property type="entry name" value="homeodomain"/>
    <property type="match status" value="1"/>
</dbReference>
<evidence type="ECO:0000256" key="7">
    <source>
        <dbReference type="ARBA" id="ARBA00038021"/>
    </source>
</evidence>
<organism evidence="11 12">
    <name type="scientific">Rhizopus azygosporus</name>
    <name type="common">Rhizopus microsporus var. azygosporus</name>
    <dbReference type="NCBI Taxonomy" id="86630"/>
    <lineage>
        <taxon>Eukaryota</taxon>
        <taxon>Fungi</taxon>
        <taxon>Fungi incertae sedis</taxon>
        <taxon>Mucoromycota</taxon>
        <taxon>Mucoromycotina</taxon>
        <taxon>Mucoromycetes</taxon>
        <taxon>Mucorales</taxon>
        <taxon>Mucorineae</taxon>
        <taxon>Rhizopodaceae</taxon>
        <taxon>Rhizopus</taxon>
    </lineage>
</organism>
<evidence type="ECO:0000256" key="2">
    <source>
        <dbReference type="ARBA" id="ARBA00023015"/>
    </source>
</evidence>
<comment type="similarity">
    <text evidence="7">Belongs to the TALE/TGIF homeobox family.</text>
</comment>
<evidence type="ECO:0000256" key="9">
    <source>
        <dbReference type="SAM" id="MobiDB-lite"/>
    </source>
</evidence>
<dbReference type="FunFam" id="1.10.10.60:FF:000059">
    <property type="entry name" value="TGFB-induced factor homeobox 1"/>
    <property type="match status" value="1"/>
</dbReference>
<feature type="compositionally biased region" description="Low complexity" evidence="9">
    <location>
        <begin position="141"/>
        <end position="152"/>
    </location>
</feature>
<keyword evidence="4 8" id="KW-0371">Homeobox</keyword>
<dbReference type="AlphaFoldDB" id="A0A367K6U2"/>
<evidence type="ECO:0000259" key="10">
    <source>
        <dbReference type="PROSITE" id="PS50071"/>
    </source>
</evidence>
<dbReference type="EMBL" id="PJQL01000236">
    <property type="protein sequence ID" value="RCH97943.1"/>
    <property type="molecule type" value="Genomic_DNA"/>
</dbReference>
<evidence type="ECO:0000256" key="8">
    <source>
        <dbReference type="PROSITE-ProRule" id="PRU00108"/>
    </source>
</evidence>
<dbReference type="InterPro" id="IPR009057">
    <property type="entry name" value="Homeodomain-like_sf"/>
</dbReference>
<keyword evidence="12" id="KW-1185">Reference proteome</keyword>
<evidence type="ECO:0000256" key="5">
    <source>
        <dbReference type="ARBA" id="ARBA00023163"/>
    </source>
</evidence>
<feature type="compositionally biased region" description="Polar residues" evidence="9">
    <location>
        <begin position="9"/>
        <end position="33"/>
    </location>
</feature>
<sequence>MPYSPLSVRRNTNISVKTNTRGKSNGSTNTSNVNPVILFHDNYNCDHRLVELEKQKVNAMLKSNGQFWNHVVLSTRYASSLHTPMTSPFLSSNDEDDEDEDDSNDSNDSNDEDDDDSEQKREEKSREGELVIVCKGQGQAKSISTTTTKSVSLDTKRRKRGNLPKDVIVILKEWLQEHSGHPYPTEEEKKLLVQRTNLSLNQISNWFINARRRLLPILLANEQQESKMRVKRKASKSIEGRMM</sequence>
<protein>
    <recommendedName>
        <fullName evidence="10">Homeobox domain-containing protein</fullName>
    </recommendedName>
</protein>
<comment type="caution">
    <text evidence="11">The sequence shown here is derived from an EMBL/GenBank/DDBJ whole genome shotgun (WGS) entry which is preliminary data.</text>
</comment>
<evidence type="ECO:0000256" key="6">
    <source>
        <dbReference type="ARBA" id="ARBA00023242"/>
    </source>
</evidence>
<feature type="region of interest" description="Disordered" evidence="9">
    <location>
        <begin position="1"/>
        <end position="33"/>
    </location>
</feature>
<feature type="compositionally biased region" description="Acidic residues" evidence="9">
    <location>
        <begin position="93"/>
        <end position="117"/>
    </location>
</feature>
<feature type="compositionally biased region" description="Basic and acidic residues" evidence="9">
    <location>
        <begin position="118"/>
        <end position="129"/>
    </location>
</feature>
<reference evidence="11 12" key="1">
    <citation type="journal article" date="2018" name="G3 (Bethesda)">
        <title>Phylogenetic and Phylogenomic Definition of Rhizopus Species.</title>
        <authorList>
            <person name="Gryganskyi A.P."/>
            <person name="Golan J."/>
            <person name="Dolatabadi S."/>
            <person name="Mondo S."/>
            <person name="Robb S."/>
            <person name="Idnurm A."/>
            <person name="Muszewska A."/>
            <person name="Steczkiewicz K."/>
            <person name="Masonjones S."/>
            <person name="Liao H.L."/>
            <person name="Gajdeczka M.T."/>
            <person name="Anike F."/>
            <person name="Vuek A."/>
            <person name="Anishchenko I.M."/>
            <person name="Voigt K."/>
            <person name="de Hoog G.S."/>
            <person name="Smith M.E."/>
            <person name="Heitman J."/>
            <person name="Vilgalys R."/>
            <person name="Stajich J.E."/>
        </authorList>
    </citation>
    <scope>NUCLEOTIDE SEQUENCE [LARGE SCALE GENOMIC DNA]</scope>
    <source>
        <strain evidence="11 12">CBS 357.93</strain>
    </source>
</reference>
<evidence type="ECO:0000313" key="12">
    <source>
        <dbReference type="Proteomes" id="UP000252139"/>
    </source>
</evidence>
<evidence type="ECO:0000256" key="4">
    <source>
        <dbReference type="ARBA" id="ARBA00023155"/>
    </source>
</evidence>
<dbReference type="InterPro" id="IPR001356">
    <property type="entry name" value="HD"/>
</dbReference>
<dbReference type="SUPFAM" id="SSF46689">
    <property type="entry name" value="Homeodomain-like"/>
    <property type="match status" value="1"/>
</dbReference>
<gene>
    <name evidence="11" type="ORF">CU097_015207</name>
</gene>
<feature type="region of interest" description="Disordered" evidence="9">
    <location>
        <begin position="82"/>
        <end position="158"/>
    </location>
</feature>
<feature type="domain" description="Homeobox" evidence="10">
    <location>
        <begin position="154"/>
        <end position="217"/>
    </location>
</feature>
<keyword evidence="6 8" id="KW-0539">Nucleus</keyword>